<feature type="transmembrane region" description="Helical" evidence="1">
    <location>
        <begin position="37"/>
        <end position="67"/>
    </location>
</feature>
<sequence length="279" mass="28329">MLGAVLLILIGAADLIRGARAQDARRGLETATIAVVWLLVLVITVLGLGVPAWWVLVPLVLAVGWVWSTSAKADVRRATGILPGVGVLVAVPASMLLSSFLPEPGGFLVAAHAAAPLGIVRAVPLEAIVLGAGVALFLVESANIVVRAALRPAVLEADDVAAAAASAEGATAKTAPAAGSSRLRWWRRPPVVPIAPAVTDLKGGRLIGPLERLLITALTLAGALPIVAGILAAKGIVRFPEISIDGGRGSKAEYFLVGSLVSWAIALAAAALLWVAAQG</sequence>
<dbReference type="Proteomes" id="UP001500929">
    <property type="component" value="Unassembled WGS sequence"/>
</dbReference>
<gene>
    <name evidence="2" type="ORF">GCM10009851_01410</name>
</gene>
<evidence type="ECO:0000256" key="1">
    <source>
        <dbReference type="SAM" id="Phobius"/>
    </source>
</evidence>
<keyword evidence="1" id="KW-0472">Membrane</keyword>
<comment type="caution">
    <text evidence="2">The sequence shown here is derived from an EMBL/GenBank/DDBJ whole genome shotgun (WGS) entry which is preliminary data.</text>
</comment>
<dbReference type="EMBL" id="BAAAQY010000001">
    <property type="protein sequence ID" value="GAA2222382.1"/>
    <property type="molecule type" value="Genomic_DNA"/>
</dbReference>
<keyword evidence="3" id="KW-1185">Reference proteome</keyword>
<feature type="transmembrane region" description="Helical" evidence="1">
    <location>
        <begin position="213"/>
        <end position="234"/>
    </location>
</feature>
<feature type="transmembrane region" description="Helical" evidence="1">
    <location>
        <begin position="254"/>
        <end position="277"/>
    </location>
</feature>
<evidence type="ECO:0000313" key="2">
    <source>
        <dbReference type="EMBL" id="GAA2222382.1"/>
    </source>
</evidence>
<feature type="transmembrane region" description="Helical" evidence="1">
    <location>
        <begin position="79"/>
        <end position="101"/>
    </location>
</feature>
<keyword evidence="1" id="KW-0812">Transmembrane</keyword>
<proteinExistence type="predicted"/>
<feature type="transmembrane region" description="Helical" evidence="1">
    <location>
        <begin position="113"/>
        <end position="139"/>
    </location>
</feature>
<keyword evidence="1" id="KW-1133">Transmembrane helix</keyword>
<protein>
    <submittedName>
        <fullName evidence="2">Uncharacterized protein</fullName>
    </submittedName>
</protein>
<organism evidence="2 3">
    <name type="scientific">Herbiconiux moechotypicola</name>
    <dbReference type="NCBI Taxonomy" id="637393"/>
    <lineage>
        <taxon>Bacteria</taxon>
        <taxon>Bacillati</taxon>
        <taxon>Actinomycetota</taxon>
        <taxon>Actinomycetes</taxon>
        <taxon>Micrococcales</taxon>
        <taxon>Microbacteriaceae</taxon>
        <taxon>Herbiconiux</taxon>
    </lineage>
</organism>
<accession>A0ABP5Q2I7</accession>
<name>A0ABP5Q2I7_9MICO</name>
<evidence type="ECO:0000313" key="3">
    <source>
        <dbReference type="Proteomes" id="UP001500929"/>
    </source>
</evidence>
<reference evidence="3" key="1">
    <citation type="journal article" date="2019" name="Int. J. Syst. Evol. Microbiol.">
        <title>The Global Catalogue of Microorganisms (GCM) 10K type strain sequencing project: providing services to taxonomists for standard genome sequencing and annotation.</title>
        <authorList>
            <consortium name="The Broad Institute Genomics Platform"/>
            <consortium name="The Broad Institute Genome Sequencing Center for Infectious Disease"/>
            <person name="Wu L."/>
            <person name="Ma J."/>
        </authorList>
    </citation>
    <scope>NUCLEOTIDE SEQUENCE [LARGE SCALE GENOMIC DNA]</scope>
    <source>
        <strain evidence="3">JCM 16117</strain>
    </source>
</reference>